<dbReference type="GO" id="GO:0007186">
    <property type="term" value="P:G protein-coupled receptor signaling pathway"/>
    <property type="evidence" value="ECO:0007669"/>
    <property type="project" value="TreeGrafter"/>
</dbReference>
<protein>
    <recommendedName>
        <fullName evidence="3">Prolactin-releasing peptide</fullName>
    </recommendedName>
</protein>
<dbReference type="InterPro" id="IPR026194">
    <property type="entry name" value="PrRP"/>
</dbReference>
<dbReference type="GO" id="GO:0007631">
    <property type="term" value="P:feeding behavior"/>
    <property type="evidence" value="ECO:0007669"/>
    <property type="project" value="TreeGrafter"/>
</dbReference>
<sequence length="99" mass="11079">MYTEELLFPSGNLTRTTNPLCISLALLTSLTLGHSSTGNSTLCFADTDIDSSWYTGRGIRPVGRFGRRGLTLENSRKYDFGTRRICIPIQEREDSSQDE</sequence>
<dbReference type="GO" id="GO:0005184">
    <property type="term" value="F:neuropeptide hormone activity"/>
    <property type="evidence" value="ECO:0007669"/>
    <property type="project" value="TreeGrafter"/>
</dbReference>
<dbReference type="PANTHER" id="PTHR17206">
    <property type="entry name" value="PROLACTIN-RELEASING PEPTIDE"/>
    <property type="match status" value="1"/>
</dbReference>
<dbReference type="GeneTree" id="ENSGT00950000185272"/>
<dbReference type="PANTHER" id="PTHR17206:SF1">
    <property type="entry name" value="PROLACTIN-RELEASING PEPTIDE"/>
    <property type="match status" value="1"/>
</dbReference>
<dbReference type="GO" id="GO:0043434">
    <property type="term" value="P:response to peptide hormone"/>
    <property type="evidence" value="ECO:0007669"/>
    <property type="project" value="TreeGrafter"/>
</dbReference>
<reference evidence="2" key="3">
    <citation type="journal article" date="2014" name="Nature">
        <title>Elephant shark genome provides unique insights into gnathostome evolution.</title>
        <authorList>
            <consortium name="International Elephant Shark Genome Sequencing Consortium"/>
            <person name="Venkatesh B."/>
            <person name="Lee A.P."/>
            <person name="Ravi V."/>
            <person name="Maurya A.K."/>
            <person name="Lian M.M."/>
            <person name="Swann J.B."/>
            <person name="Ohta Y."/>
            <person name="Flajnik M.F."/>
            <person name="Sutoh Y."/>
            <person name="Kasahara M."/>
            <person name="Hoon S."/>
            <person name="Gangu V."/>
            <person name="Roy S.W."/>
            <person name="Irimia M."/>
            <person name="Korzh V."/>
            <person name="Kondrychyn I."/>
            <person name="Lim Z.W."/>
            <person name="Tay B.H."/>
            <person name="Tohari S."/>
            <person name="Kong K.W."/>
            <person name="Ho S."/>
            <person name="Lorente-Galdos B."/>
            <person name="Quilez J."/>
            <person name="Marques-Bonet T."/>
            <person name="Raney B.J."/>
            <person name="Ingham P.W."/>
            <person name="Tay A."/>
            <person name="Hillier L.W."/>
            <person name="Minx P."/>
            <person name="Boehm T."/>
            <person name="Wilson R.K."/>
            <person name="Brenner S."/>
            <person name="Warren W.C."/>
        </authorList>
    </citation>
    <scope>NUCLEOTIDE SEQUENCE [LARGE SCALE GENOMIC DNA]</scope>
</reference>
<evidence type="ECO:0008006" key="3">
    <source>
        <dbReference type="Google" id="ProtNLM"/>
    </source>
</evidence>
<reference evidence="2" key="2">
    <citation type="journal article" date="2007" name="PLoS Biol.">
        <title>Survey sequencing and comparative analysis of the elephant shark (Callorhinchus milii) genome.</title>
        <authorList>
            <person name="Venkatesh B."/>
            <person name="Kirkness E.F."/>
            <person name="Loh Y.H."/>
            <person name="Halpern A.L."/>
            <person name="Lee A.P."/>
            <person name="Johnson J."/>
            <person name="Dandona N."/>
            <person name="Viswanathan L.D."/>
            <person name="Tay A."/>
            <person name="Venter J.C."/>
            <person name="Strausberg R.L."/>
            <person name="Brenner S."/>
        </authorList>
    </citation>
    <scope>NUCLEOTIDE SEQUENCE [LARGE SCALE GENOMIC DNA]</scope>
</reference>
<organism evidence="1 2">
    <name type="scientific">Callorhinchus milii</name>
    <name type="common">Ghost shark</name>
    <dbReference type="NCBI Taxonomy" id="7868"/>
    <lineage>
        <taxon>Eukaryota</taxon>
        <taxon>Metazoa</taxon>
        <taxon>Chordata</taxon>
        <taxon>Craniata</taxon>
        <taxon>Vertebrata</taxon>
        <taxon>Chondrichthyes</taxon>
        <taxon>Holocephali</taxon>
        <taxon>Chimaeriformes</taxon>
        <taxon>Callorhinchidae</taxon>
        <taxon>Callorhinchus</taxon>
    </lineage>
</organism>
<dbReference type="Proteomes" id="UP000314986">
    <property type="component" value="Unassembled WGS sequence"/>
</dbReference>
<keyword evidence="2" id="KW-1185">Reference proteome</keyword>
<dbReference type="Ensembl" id="ENSCMIT00000036355.1">
    <property type="protein sequence ID" value="ENSCMIP00000035826.1"/>
    <property type="gene ID" value="ENSCMIG00000015149.1"/>
</dbReference>
<reference evidence="1" key="4">
    <citation type="submission" date="2025-08" db="UniProtKB">
        <authorList>
            <consortium name="Ensembl"/>
        </authorList>
    </citation>
    <scope>IDENTIFICATION</scope>
</reference>
<dbReference type="InParanoid" id="A0A4W3J8D4"/>
<evidence type="ECO:0000313" key="1">
    <source>
        <dbReference type="Ensembl" id="ENSCMIP00000035826.1"/>
    </source>
</evidence>
<dbReference type="Pfam" id="PF15172">
    <property type="entry name" value="Prolactin_RP"/>
    <property type="match status" value="1"/>
</dbReference>
<proteinExistence type="predicted"/>
<dbReference type="STRING" id="7868.ENSCMIP00000035826"/>
<evidence type="ECO:0000313" key="2">
    <source>
        <dbReference type="Proteomes" id="UP000314986"/>
    </source>
</evidence>
<name>A0A4W3J8D4_CALMI</name>
<reference evidence="2" key="1">
    <citation type="journal article" date="2006" name="Science">
        <title>Ancient noncoding elements conserved in the human genome.</title>
        <authorList>
            <person name="Venkatesh B."/>
            <person name="Kirkness E.F."/>
            <person name="Loh Y.H."/>
            <person name="Halpern A.L."/>
            <person name="Lee A.P."/>
            <person name="Johnson J."/>
            <person name="Dandona N."/>
            <person name="Viswanathan L.D."/>
            <person name="Tay A."/>
            <person name="Venter J.C."/>
            <person name="Strausberg R.L."/>
            <person name="Brenner S."/>
        </authorList>
    </citation>
    <scope>NUCLEOTIDE SEQUENCE [LARGE SCALE GENOMIC DNA]</scope>
</reference>
<reference evidence="1" key="5">
    <citation type="submission" date="2025-09" db="UniProtKB">
        <authorList>
            <consortium name="Ensembl"/>
        </authorList>
    </citation>
    <scope>IDENTIFICATION</scope>
</reference>
<dbReference type="AlphaFoldDB" id="A0A4W3J8D4"/>
<accession>A0A4W3J8D4</accession>
<dbReference type="GO" id="GO:0031861">
    <property type="term" value="F:prolactin-releasing peptide receptor binding"/>
    <property type="evidence" value="ECO:0007669"/>
    <property type="project" value="TreeGrafter"/>
</dbReference>